<evidence type="ECO:0000313" key="1">
    <source>
        <dbReference type="EMBL" id="GAG90603.1"/>
    </source>
</evidence>
<reference evidence="1" key="1">
    <citation type="journal article" date="2014" name="Front. Microbiol.">
        <title>High frequency of phylogenetically diverse reductive dehalogenase-homologous genes in deep subseafloor sedimentary metagenomes.</title>
        <authorList>
            <person name="Kawai M."/>
            <person name="Futagami T."/>
            <person name="Toyoda A."/>
            <person name="Takaki Y."/>
            <person name="Nishi S."/>
            <person name="Hori S."/>
            <person name="Arai W."/>
            <person name="Tsubouchi T."/>
            <person name="Morono Y."/>
            <person name="Uchiyama I."/>
            <person name="Ito T."/>
            <person name="Fujiyama A."/>
            <person name="Inagaki F."/>
            <person name="Takami H."/>
        </authorList>
    </citation>
    <scope>NUCLEOTIDE SEQUENCE</scope>
    <source>
        <strain evidence="1">Expedition CK06-06</strain>
    </source>
</reference>
<dbReference type="AlphaFoldDB" id="X1C2E9"/>
<gene>
    <name evidence="1" type="ORF">S01H4_46239</name>
</gene>
<comment type="caution">
    <text evidence="1">The sequence shown here is derived from an EMBL/GenBank/DDBJ whole genome shotgun (WGS) entry which is preliminary data.</text>
</comment>
<proteinExistence type="predicted"/>
<protein>
    <submittedName>
        <fullName evidence="1">Uncharacterized protein</fullName>
    </submittedName>
</protein>
<dbReference type="EMBL" id="BART01025819">
    <property type="protein sequence ID" value="GAG90603.1"/>
    <property type="molecule type" value="Genomic_DNA"/>
</dbReference>
<name>X1C2E9_9ZZZZ</name>
<accession>X1C2E9</accession>
<organism evidence="1">
    <name type="scientific">marine sediment metagenome</name>
    <dbReference type="NCBI Taxonomy" id="412755"/>
    <lineage>
        <taxon>unclassified sequences</taxon>
        <taxon>metagenomes</taxon>
        <taxon>ecological metagenomes</taxon>
    </lineage>
</organism>
<sequence length="121" mass="13523">MPVLLDIDKFQQLYRRTLRAAGVTDEAVYIKLDRIRSGKIRVLTHVTVENQTNAFTKCRLGIDHSGLIHYLDELQTIAADELAVSRSDIPLGEGDRFFAELTGTTTGDVLVMTCVGWEQSL</sequence>